<evidence type="ECO:0000313" key="2">
    <source>
        <dbReference type="Proteomes" id="UP000830375"/>
    </source>
</evidence>
<evidence type="ECO:0000313" key="1">
    <source>
        <dbReference type="EMBL" id="KAI2661018.1"/>
    </source>
</evidence>
<dbReference type="EMBL" id="JACTAM010000009">
    <property type="protein sequence ID" value="KAI2661018.1"/>
    <property type="molecule type" value="Genomic_DNA"/>
</dbReference>
<dbReference type="Proteomes" id="UP000830375">
    <property type="component" value="Unassembled WGS sequence"/>
</dbReference>
<protein>
    <submittedName>
        <fullName evidence="1">Zona pellucida-like domain-containing protein 1</fullName>
    </submittedName>
</protein>
<sequence>MHLKRRLSVIGDTAVTGVRSGVDTEEDLPDPSTALAYLFGLLYAVNFSYPKDLKYTFDTIQNLFMELGSGSTQSVLFLKNKLLQVKQE</sequence>
<accession>A0ABQ8MGP0</accession>
<reference evidence="1 2" key="1">
    <citation type="submission" date="2022-01" db="EMBL/GenBank/DDBJ databases">
        <title>A high-quality chromosome-level genome assembly of rohu carp, Labeo rohita.</title>
        <authorList>
            <person name="Arick M.A. II"/>
            <person name="Hsu C.-Y."/>
            <person name="Magbanua Z."/>
            <person name="Pechanova O."/>
            <person name="Grover C."/>
            <person name="Miller E."/>
            <person name="Thrash A."/>
            <person name="Ezzel L."/>
            <person name="Alam S."/>
            <person name="Benzie J."/>
            <person name="Hamilton M."/>
            <person name="Karsi A."/>
            <person name="Lawrence M.L."/>
            <person name="Peterson D.G."/>
        </authorList>
    </citation>
    <scope>NUCLEOTIDE SEQUENCE [LARGE SCALE GENOMIC DNA]</scope>
    <source>
        <strain evidence="2">BAU-BD-2019</strain>
        <tissue evidence="1">Blood</tissue>
    </source>
</reference>
<keyword evidence="2" id="KW-1185">Reference proteome</keyword>
<proteinExistence type="predicted"/>
<name>A0ABQ8MGP0_LABRO</name>
<gene>
    <name evidence="1" type="ORF">H4Q32_027615</name>
</gene>
<organism evidence="1 2">
    <name type="scientific">Labeo rohita</name>
    <name type="common">Indian major carp</name>
    <name type="synonym">Cyprinus rohita</name>
    <dbReference type="NCBI Taxonomy" id="84645"/>
    <lineage>
        <taxon>Eukaryota</taxon>
        <taxon>Metazoa</taxon>
        <taxon>Chordata</taxon>
        <taxon>Craniata</taxon>
        <taxon>Vertebrata</taxon>
        <taxon>Euteleostomi</taxon>
        <taxon>Actinopterygii</taxon>
        <taxon>Neopterygii</taxon>
        <taxon>Teleostei</taxon>
        <taxon>Ostariophysi</taxon>
        <taxon>Cypriniformes</taxon>
        <taxon>Cyprinidae</taxon>
        <taxon>Labeoninae</taxon>
        <taxon>Labeonini</taxon>
        <taxon>Labeo</taxon>
    </lineage>
</organism>
<comment type="caution">
    <text evidence="1">The sequence shown here is derived from an EMBL/GenBank/DDBJ whole genome shotgun (WGS) entry which is preliminary data.</text>
</comment>